<organism evidence="1">
    <name type="scientific">marine sediment metagenome</name>
    <dbReference type="NCBI Taxonomy" id="412755"/>
    <lineage>
        <taxon>unclassified sequences</taxon>
        <taxon>metagenomes</taxon>
        <taxon>ecological metagenomes</taxon>
    </lineage>
</organism>
<evidence type="ECO:0000313" key="1">
    <source>
        <dbReference type="EMBL" id="GAG15207.1"/>
    </source>
</evidence>
<proteinExistence type="predicted"/>
<feature type="non-terminal residue" evidence="1">
    <location>
        <position position="1"/>
    </location>
</feature>
<dbReference type="AlphaFoldDB" id="X0VVP5"/>
<comment type="caution">
    <text evidence="1">The sequence shown here is derived from an EMBL/GenBank/DDBJ whole genome shotgun (WGS) entry which is preliminary data.</text>
</comment>
<protein>
    <submittedName>
        <fullName evidence="1">Uncharacterized protein</fullName>
    </submittedName>
</protein>
<sequence>RSAITVEVEISKVGKTNEAKGFPWSNIFAPGTLEVYQNPIKIENIRKIEGFERFGIGQRTYRNLTHEQYKQLRELI</sequence>
<accession>X0VVP5</accession>
<reference evidence="1" key="1">
    <citation type="journal article" date="2014" name="Front. Microbiol.">
        <title>High frequency of phylogenetically diverse reductive dehalogenase-homologous genes in deep subseafloor sedimentary metagenomes.</title>
        <authorList>
            <person name="Kawai M."/>
            <person name="Futagami T."/>
            <person name="Toyoda A."/>
            <person name="Takaki Y."/>
            <person name="Nishi S."/>
            <person name="Hori S."/>
            <person name="Arai W."/>
            <person name="Tsubouchi T."/>
            <person name="Morono Y."/>
            <person name="Uchiyama I."/>
            <person name="Ito T."/>
            <person name="Fujiyama A."/>
            <person name="Inagaki F."/>
            <person name="Takami H."/>
        </authorList>
    </citation>
    <scope>NUCLEOTIDE SEQUENCE</scope>
    <source>
        <strain evidence="1">Expedition CK06-06</strain>
    </source>
</reference>
<dbReference type="EMBL" id="BARS01035100">
    <property type="protein sequence ID" value="GAG15207.1"/>
    <property type="molecule type" value="Genomic_DNA"/>
</dbReference>
<name>X0VVP5_9ZZZZ</name>
<gene>
    <name evidence="1" type="ORF">S01H1_54126</name>
</gene>